<evidence type="ECO:0000313" key="1">
    <source>
        <dbReference type="EMBL" id="CAA9446246.1"/>
    </source>
</evidence>
<reference evidence="1" key="1">
    <citation type="submission" date="2020-02" db="EMBL/GenBank/DDBJ databases">
        <authorList>
            <person name="Meier V. D."/>
        </authorList>
    </citation>
    <scope>NUCLEOTIDE SEQUENCE</scope>
    <source>
        <strain evidence="1">AVDCRST_MAG78</strain>
    </source>
</reference>
<proteinExistence type="predicted"/>
<organism evidence="1">
    <name type="scientific">uncultured Rubrobacteraceae bacterium</name>
    <dbReference type="NCBI Taxonomy" id="349277"/>
    <lineage>
        <taxon>Bacteria</taxon>
        <taxon>Bacillati</taxon>
        <taxon>Actinomycetota</taxon>
        <taxon>Rubrobacteria</taxon>
        <taxon>Rubrobacterales</taxon>
        <taxon>Rubrobacteraceae</taxon>
        <taxon>environmental samples</taxon>
    </lineage>
</organism>
<dbReference type="EMBL" id="CADCVB010000189">
    <property type="protein sequence ID" value="CAA9446246.1"/>
    <property type="molecule type" value="Genomic_DNA"/>
</dbReference>
<gene>
    <name evidence="1" type="ORF">AVDCRST_MAG78-2903</name>
</gene>
<sequence length="97" mass="11199">MKNKGQILVVLALGLLIMLMTVFSSMRGREEYEGELRTKTLVYDADPRGKIGLYWIDDEANKRKATSEEIKRCEELHPDEAIPICQTTYYEKDENGQ</sequence>
<dbReference type="AlphaFoldDB" id="A0A6J4QQ71"/>
<protein>
    <submittedName>
        <fullName evidence="1">Uncharacterized protein</fullName>
    </submittedName>
</protein>
<accession>A0A6J4QQ71</accession>
<name>A0A6J4QQ71_9ACTN</name>